<evidence type="ECO:0000256" key="1">
    <source>
        <dbReference type="SAM" id="Phobius"/>
    </source>
</evidence>
<dbReference type="EMBL" id="JAEDAO010000001">
    <property type="protein sequence ID" value="MBK0393387.1"/>
    <property type="molecule type" value="Genomic_DNA"/>
</dbReference>
<keyword evidence="4" id="KW-1185">Reference proteome</keyword>
<keyword evidence="1" id="KW-1133">Transmembrane helix</keyword>
<feature type="transmembrane region" description="Helical" evidence="1">
    <location>
        <begin position="311"/>
        <end position="331"/>
    </location>
</feature>
<keyword evidence="1" id="KW-0472">Membrane</keyword>
<comment type="caution">
    <text evidence="3">The sequence shown here is derived from an EMBL/GenBank/DDBJ whole genome shotgun (WGS) entry which is preliminary data.</text>
</comment>
<reference evidence="3" key="1">
    <citation type="submission" date="2020-12" db="EMBL/GenBank/DDBJ databases">
        <title>Ramlibacter sp. nov., isolated from a freshwater alga, Cryptomonas.</title>
        <authorList>
            <person name="Kim H.M."/>
            <person name="Jeon C.O."/>
        </authorList>
    </citation>
    <scope>NUCLEOTIDE SEQUENCE</scope>
    <source>
        <strain evidence="3">CrO1</strain>
    </source>
</reference>
<proteinExistence type="predicted"/>
<dbReference type="GO" id="GO:0016020">
    <property type="term" value="C:membrane"/>
    <property type="evidence" value="ECO:0007669"/>
    <property type="project" value="TreeGrafter"/>
</dbReference>
<feature type="transmembrane region" description="Helical" evidence="1">
    <location>
        <begin position="161"/>
        <end position="183"/>
    </location>
</feature>
<dbReference type="GO" id="GO:0009103">
    <property type="term" value="P:lipopolysaccharide biosynthetic process"/>
    <property type="evidence" value="ECO:0007669"/>
    <property type="project" value="TreeGrafter"/>
</dbReference>
<dbReference type="RefSeq" id="WP_200788358.1">
    <property type="nucleotide sequence ID" value="NZ_JAEDAO010000001.1"/>
</dbReference>
<name>A0A934Q356_9BURK</name>
<gene>
    <name evidence="3" type="ORF">I8E28_12360</name>
</gene>
<protein>
    <submittedName>
        <fullName evidence="3">Acyltransferase</fullName>
    </submittedName>
</protein>
<dbReference type="Pfam" id="PF01757">
    <property type="entry name" value="Acyl_transf_3"/>
    <property type="match status" value="1"/>
</dbReference>
<dbReference type="InterPro" id="IPR050879">
    <property type="entry name" value="Acyltransferase_3"/>
</dbReference>
<dbReference type="AlphaFoldDB" id="A0A934Q356"/>
<feature type="transmembrane region" description="Helical" evidence="1">
    <location>
        <begin position="78"/>
        <end position="99"/>
    </location>
</feature>
<keyword evidence="3" id="KW-0012">Acyltransferase</keyword>
<feature type="transmembrane region" description="Helical" evidence="1">
    <location>
        <begin position="39"/>
        <end position="58"/>
    </location>
</feature>
<feature type="transmembrane region" description="Helical" evidence="1">
    <location>
        <begin position="136"/>
        <end position="154"/>
    </location>
</feature>
<evidence type="ECO:0000313" key="3">
    <source>
        <dbReference type="EMBL" id="MBK0393387.1"/>
    </source>
</evidence>
<feature type="domain" description="Acyltransferase 3" evidence="2">
    <location>
        <begin position="10"/>
        <end position="330"/>
    </location>
</feature>
<dbReference type="PANTHER" id="PTHR23028:SF53">
    <property type="entry name" value="ACYL_TRANSF_3 DOMAIN-CONTAINING PROTEIN"/>
    <property type="match status" value="1"/>
</dbReference>
<dbReference type="PANTHER" id="PTHR23028">
    <property type="entry name" value="ACETYLTRANSFERASE"/>
    <property type="match status" value="1"/>
</dbReference>
<sequence>MSTPVGRVEGWDLLRGLCALMVAGYHLLYWLGLAQLPTFGTYGVYLFFVLSGASLAYSYDPAKLLRAGAMARFLATRWLRLAPLYVLLCAVFIGMLWAVQGTLVDRLPQRLLLNVTFAFGANDPAIWALLVGGWSLGIEAVLYLAFPVLAWLAAAPRWRRIAFAVLVALQAWWIQRTLGAHGWDAGNVAYHQVPAFAAYFFAGCMAGAQRRARGADWPWWVGAATWAALVALLLALIPVNPGDELLGVRGFVLAAACMATVWVSGRIVVPLRLRKLAAVAGDITYGTYLLHPILLFGLFWFVVPVEGLSTLQRWCVLAAVGAASVALAWASERWFERPVRRWGRARLAARPLPRQSEAASMSS</sequence>
<accession>A0A934Q356</accession>
<feature type="transmembrane region" description="Helical" evidence="1">
    <location>
        <begin position="13"/>
        <end position="32"/>
    </location>
</feature>
<evidence type="ECO:0000313" key="4">
    <source>
        <dbReference type="Proteomes" id="UP000617041"/>
    </source>
</evidence>
<feature type="transmembrane region" description="Helical" evidence="1">
    <location>
        <begin position="220"/>
        <end position="239"/>
    </location>
</feature>
<keyword evidence="1" id="KW-0812">Transmembrane</keyword>
<dbReference type="GO" id="GO:0016747">
    <property type="term" value="F:acyltransferase activity, transferring groups other than amino-acyl groups"/>
    <property type="evidence" value="ECO:0007669"/>
    <property type="project" value="InterPro"/>
</dbReference>
<feature type="transmembrane region" description="Helical" evidence="1">
    <location>
        <begin position="189"/>
        <end position="208"/>
    </location>
</feature>
<dbReference type="Proteomes" id="UP000617041">
    <property type="component" value="Unassembled WGS sequence"/>
</dbReference>
<organism evidence="3 4">
    <name type="scientific">Ramlibacter algicola</name>
    <dbReference type="NCBI Taxonomy" id="2795217"/>
    <lineage>
        <taxon>Bacteria</taxon>
        <taxon>Pseudomonadati</taxon>
        <taxon>Pseudomonadota</taxon>
        <taxon>Betaproteobacteria</taxon>
        <taxon>Burkholderiales</taxon>
        <taxon>Comamonadaceae</taxon>
        <taxon>Ramlibacter</taxon>
    </lineage>
</organism>
<feature type="transmembrane region" description="Helical" evidence="1">
    <location>
        <begin position="285"/>
        <end position="305"/>
    </location>
</feature>
<evidence type="ECO:0000259" key="2">
    <source>
        <dbReference type="Pfam" id="PF01757"/>
    </source>
</evidence>
<dbReference type="InterPro" id="IPR002656">
    <property type="entry name" value="Acyl_transf_3_dom"/>
</dbReference>
<feature type="transmembrane region" description="Helical" evidence="1">
    <location>
        <begin position="251"/>
        <end position="273"/>
    </location>
</feature>
<keyword evidence="3" id="KW-0808">Transferase</keyword>